<evidence type="ECO:0000259" key="16">
    <source>
        <dbReference type="Pfam" id="PF08544"/>
    </source>
</evidence>
<dbReference type="GeneID" id="61261753"/>
<keyword evidence="10 13" id="KW-0067">ATP-binding</keyword>
<dbReference type="EMBL" id="CP065738">
    <property type="protein sequence ID" value="QPT53671.1"/>
    <property type="molecule type" value="Genomic_DNA"/>
</dbReference>
<dbReference type="Gene3D" id="3.30.230.10">
    <property type="match status" value="1"/>
</dbReference>
<feature type="domain" description="GHMP kinase N-terminal" evidence="15">
    <location>
        <begin position="91"/>
        <end position="176"/>
    </location>
</feature>
<evidence type="ECO:0000259" key="15">
    <source>
        <dbReference type="Pfam" id="PF00288"/>
    </source>
</evidence>
<protein>
    <recommendedName>
        <fullName evidence="4 13">Homoserine kinase</fullName>
        <shortName evidence="13">HK</shortName>
        <shortName evidence="13">HSK</shortName>
        <ecNumber evidence="3 13">2.7.1.39</ecNumber>
    </recommendedName>
</protein>
<dbReference type="InterPro" id="IPR006204">
    <property type="entry name" value="GHMP_kinase_N_dom"/>
</dbReference>
<evidence type="ECO:0000313" key="18">
    <source>
        <dbReference type="Proteomes" id="UP000594975"/>
    </source>
</evidence>
<evidence type="ECO:0000256" key="5">
    <source>
        <dbReference type="ARBA" id="ARBA00022605"/>
    </source>
</evidence>
<dbReference type="HAMAP" id="MF_00384">
    <property type="entry name" value="Homoser_kinase"/>
    <property type="match status" value="1"/>
</dbReference>
<name>A0A7T3CGD6_9MICC</name>
<gene>
    <name evidence="13" type="primary">thrB</name>
    <name evidence="17" type="ORF">I6G21_00125</name>
</gene>
<dbReference type="KEGG" id="rkr:I6G21_00125"/>
<evidence type="ECO:0000256" key="12">
    <source>
        <dbReference type="ARBA" id="ARBA00049954"/>
    </source>
</evidence>
<keyword evidence="9 13" id="KW-0418">Kinase</keyword>
<dbReference type="GO" id="GO:0004413">
    <property type="term" value="F:homoserine kinase activity"/>
    <property type="evidence" value="ECO:0007669"/>
    <property type="project" value="UniProtKB-UniRule"/>
</dbReference>
<dbReference type="InterPro" id="IPR006203">
    <property type="entry name" value="GHMP_knse_ATP-bd_CS"/>
</dbReference>
<keyword evidence="13" id="KW-0963">Cytoplasm</keyword>
<dbReference type="PANTHER" id="PTHR20861:SF1">
    <property type="entry name" value="HOMOSERINE KINASE"/>
    <property type="match status" value="1"/>
</dbReference>
<evidence type="ECO:0000256" key="6">
    <source>
        <dbReference type="ARBA" id="ARBA00022679"/>
    </source>
</evidence>
<dbReference type="Pfam" id="PF00288">
    <property type="entry name" value="GHMP_kinases_N"/>
    <property type="match status" value="1"/>
</dbReference>
<feature type="region of interest" description="Disordered" evidence="14">
    <location>
        <begin position="1"/>
        <end position="28"/>
    </location>
</feature>
<dbReference type="GO" id="GO:0005524">
    <property type="term" value="F:ATP binding"/>
    <property type="evidence" value="ECO:0007669"/>
    <property type="project" value="UniProtKB-UniRule"/>
</dbReference>
<evidence type="ECO:0000256" key="11">
    <source>
        <dbReference type="ARBA" id="ARBA00049375"/>
    </source>
</evidence>
<evidence type="ECO:0000256" key="10">
    <source>
        <dbReference type="ARBA" id="ARBA00022840"/>
    </source>
</evidence>
<dbReference type="InterPro" id="IPR020568">
    <property type="entry name" value="Ribosomal_Su5_D2-typ_SF"/>
</dbReference>
<comment type="catalytic activity">
    <reaction evidence="11 13">
        <text>L-homoserine + ATP = O-phospho-L-homoserine + ADP + H(+)</text>
        <dbReference type="Rhea" id="RHEA:13985"/>
        <dbReference type="ChEBI" id="CHEBI:15378"/>
        <dbReference type="ChEBI" id="CHEBI:30616"/>
        <dbReference type="ChEBI" id="CHEBI:57476"/>
        <dbReference type="ChEBI" id="CHEBI:57590"/>
        <dbReference type="ChEBI" id="CHEBI:456216"/>
        <dbReference type="EC" id="2.7.1.39"/>
    </reaction>
</comment>
<dbReference type="SUPFAM" id="SSF54211">
    <property type="entry name" value="Ribosomal protein S5 domain 2-like"/>
    <property type="match status" value="1"/>
</dbReference>
<feature type="binding site" evidence="13">
    <location>
        <begin position="121"/>
        <end position="131"/>
    </location>
    <ligand>
        <name>ATP</name>
        <dbReference type="ChEBI" id="CHEBI:30616"/>
    </ligand>
</feature>
<feature type="domain" description="GHMP kinase C-terminal" evidence="16">
    <location>
        <begin position="272"/>
        <end position="315"/>
    </location>
</feature>
<evidence type="ECO:0000256" key="3">
    <source>
        <dbReference type="ARBA" id="ARBA00012078"/>
    </source>
</evidence>
<evidence type="ECO:0000256" key="1">
    <source>
        <dbReference type="ARBA" id="ARBA00005015"/>
    </source>
</evidence>
<evidence type="ECO:0000256" key="14">
    <source>
        <dbReference type="SAM" id="MobiDB-lite"/>
    </source>
</evidence>
<dbReference type="InterPro" id="IPR000870">
    <property type="entry name" value="Homoserine_kinase"/>
</dbReference>
<proteinExistence type="inferred from homology"/>
<dbReference type="EC" id="2.7.1.39" evidence="3 13"/>
<organism evidence="17 18">
    <name type="scientific">Rothia kristinae</name>
    <dbReference type="NCBI Taxonomy" id="37923"/>
    <lineage>
        <taxon>Bacteria</taxon>
        <taxon>Bacillati</taxon>
        <taxon>Actinomycetota</taxon>
        <taxon>Actinomycetes</taxon>
        <taxon>Micrococcales</taxon>
        <taxon>Micrococcaceae</taxon>
        <taxon>Rothia</taxon>
    </lineage>
</organism>
<dbReference type="AlphaFoldDB" id="A0A7T3CGD6"/>
<dbReference type="GO" id="GO:0009088">
    <property type="term" value="P:threonine biosynthetic process"/>
    <property type="evidence" value="ECO:0007669"/>
    <property type="project" value="UniProtKB-UniRule"/>
</dbReference>
<evidence type="ECO:0000313" key="17">
    <source>
        <dbReference type="EMBL" id="QPT53671.1"/>
    </source>
</evidence>
<evidence type="ECO:0000256" key="7">
    <source>
        <dbReference type="ARBA" id="ARBA00022697"/>
    </source>
</evidence>
<dbReference type="NCBIfam" id="TIGR00191">
    <property type="entry name" value="thrB"/>
    <property type="match status" value="1"/>
</dbReference>
<sequence length="353" mass="36936">MHRSDQTPSPSPAAFAGRPVTGTSPGEAVPVGARVSLRVPASSANLGPGYDTMGLALGLYDELTVTRTAEGLAFELEGEGAQTVPRTPEHLIVRAIRAAWAAAGLTGELPGLGIRARGRIPHSRGLGSSASAIVAGVVAGSALLPEDLRLSEQALLQVCSDLEGHPDNVAPSLFGGLAISWGEEHPEGPRWRSARVPVDPRVHPVVAVPDYEVSTRLARELIPAQVPHALAAADAGRAALLVRALSGAPELLPAATRDYLHQEHRCEAMVPTARMVRALRDRGFAAVVSGAGPSVLVLAESADRAEQAAREMRHLGAEAAGQDPAAPHWRIEGLAIDASGVTLVDEERPIRRR</sequence>
<evidence type="ECO:0000256" key="4">
    <source>
        <dbReference type="ARBA" id="ARBA00017858"/>
    </source>
</evidence>
<comment type="subcellular location">
    <subcellularLocation>
        <location evidence="13">Cytoplasm</location>
    </subcellularLocation>
</comment>
<comment type="function">
    <text evidence="12 13">Catalyzes the ATP-dependent phosphorylation of L-homoserine to L-homoserine phosphate.</text>
</comment>
<keyword evidence="8 13" id="KW-0547">Nucleotide-binding</keyword>
<dbReference type="SUPFAM" id="SSF55060">
    <property type="entry name" value="GHMP Kinase, C-terminal domain"/>
    <property type="match status" value="1"/>
</dbReference>
<dbReference type="RefSeq" id="WP_081046360.1">
    <property type="nucleotide sequence ID" value="NZ_CP065738.1"/>
</dbReference>
<dbReference type="PROSITE" id="PS00627">
    <property type="entry name" value="GHMP_KINASES_ATP"/>
    <property type="match status" value="1"/>
</dbReference>
<comment type="pathway">
    <text evidence="1 13">Amino-acid biosynthesis; L-threonine biosynthesis; L-threonine from L-aspartate: step 4/5.</text>
</comment>
<keyword evidence="7 13" id="KW-0791">Threonine biosynthesis</keyword>
<evidence type="ECO:0000256" key="8">
    <source>
        <dbReference type="ARBA" id="ARBA00022741"/>
    </source>
</evidence>
<comment type="similarity">
    <text evidence="2 13">Belongs to the GHMP kinase family. Homoserine kinase subfamily.</text>
</comment>
<dbReference type="Gene3D" id="3.30.70.890">
    <property type="entry name" value="GHMP kinase, C-terminal domain"/>
    <property type="match status" value="1"/>
</dbReference>
<dbReference type="GO" id="GO:0005737">
    <property type="term" value="C:cytoplasm"/>
    <property type="evidence" value="ECO:0007669"/>
    <property type="project" value="UniProtKB-SubCell"/>
</dbReference>
<dbReference type="PANTHER" id="PTHR20861">
    <property type="entry name" value="HOMOSERINE/4-DIPHOSPHOCYTIDYL-2-C-METHYL-D-ERYTHRITOL KINASE"/>
    <property type="match status" value="1"/>
</dbReference>
<reference evidence="17 18" key="1">
    <citation type="submission" date="2020-12" db="EMBL/GenBank/DDBJ databases">
        <title>FDA dAtabase for Regulatory Grade micrObial Sequences (FDA-ARGOS): Supporting development and validation of Infectious Disease Dx tests.</title>
        <authorList>
            <person name="Sproer C."/>
            <person name="Gronow S."/>
            <person name="Severitt S."/>
            <person name="Schroder I."/>
            <person name="Tallon L."/>
            <person name="Sadzewicz L."/>
            <person name="Zhao X."/>
            <person name="Boylan J."/>
            <person name="Ott S."/>
            <person name="Bowen H."/>
            <person name="Vavikolanu K."/>
            <person name="Mehta A."/>
            <person name="Aluvathingal J."/>
            <person name="Nadendla S."/>
            <person name="Lowell S."/>
            <person name="Myers T."/>
            <person name="Yan Y."/>
            <person name="Sichtig H."/>
        </authorList>
    </citation>
    <scope>NUCLEOTIDE SEQUENCE [LARGE SCALE GENOMIC DNA]</scope>
    <source>
        <strain evidence="17 18">FDAARGOS_864</strain>
    </source>
</reference>
<dbReference type="InterPro" id="IPR036554">
    <property type="entry name" value="GHMP_kinase_C_sf"/>
</dbReference>
<dbReference type="Proteomes" id="UP000594975">
    <property type="component" value="Chromosome"/>
</dbReference>
<dbReference type="Pfam" id="PF08544">
    <property type="entry name" value="GHMP_kinases_C"/>
    <property type="match status" value="1"/>
</dbReference>
<dbReference type="InterPro" id="IPR014721">
    <property type="entry name" value="Ribsml_uS5_D2-typ_fold_subgr"/>
</dbReference>
<dbReference type="InterPro" id="IPR013750">
    <property type="entry name" value="GHMP_kinase_C_dom"/>
</dbReference>
<evidence type="ECO:0000256" key="9">
    <source>
        <dbReference type="ARBA" id="ARBA00022777"/>
    </source>
</evidence>
<dbReference type="UniPathway" id="UPA00050">
    <property type="reaction ID" value="UER00064"/>
</dbReference>
<accession>A0A7T3CGD6</accession>
<evidence type="ECO:0000256" key="13">
    <source>
        <dbReference type="HAMAP-Rule" id="MF_00384"/>
    </source>
</evidence>
<keyword evidence="6 13" id="KW-0808">Transferase</keyword>
<keyword evidence="5 13" id="KW-0028">Amino-acid biosynthesis</keyword>
<dbReference type="PRINTS" id="PR00958">
    <property type="entry name" value="HOMSERKINASE"/>
</dbReference>
<evidence type="ECO:0000256" key="2">
    <source>
        <dbReference type="ARBA" id="ARBA00007370"/>
    </source>
</evidence>